<organism evidence="2 3">
    <name type="scientific">Lentinula lateritia</name>
    <dbReference type="NCBI Taxonomy" id="40482"/>
    <lineage>
        <taxon>Eukaryota</taxon>
        <taxon>Fungi</taxon>
        <taxon>Dikarya</taxon>
        <taxon>Basidiomycota</taxon>
        <taxon>Agaricomycotina</taxon>
        <taxon>Agaricomycetes</taxon>
        <taxon>Agaricomycetidae</taxon>
        <taxon>Agaricales</taxon>
        <taxon>Marasmiineae</taxon>
        <taxon>Omphalotaceae</taxon>
        <taxon>Lentinula</taxon>
    </lineage>
</organism>
<feature type="non-terminal residue" evidence="2">
    <location>
        <position position="184"/>
    </location>
</feature>
<protein>
    <submittedName>
        <fullName evidence="2">Uncharacterized protein</fullName>
    </submittedName>
</protein>
<accession>A0A9W8ZRN9</accession>
<name>A0A9W8ZRN9_9AGAR</name>
<dbReference type="Proteomes" id="UP001150238">
    <property type="component" value="Unassembled WGS sequence"/>
</dbReference>
<reference evidence="2" key="1">
    <citation type="submission" date="2022-08" db="EMBL/GenBank/DDBJ databases">
        <authorList>
            <consortium name="DOE Joint Genome Institute"/>
            <person name="Min B."/>
            <person name="Riley R."/>
            <person name="Sierra-Patev S."/>
            <person name="Naranjo-Ortiz M."/>
            <person name="Looney B."/>
            <person name="Konkel Z."/>
            <person name="Slot J.C."/>
            <person name="Sakamoto Y."/>
            <person name="Steenwyk J.L."/>
            <person name="Rokas A."/>
            <person name="Carro J."/>
            <person name="Camarero S."/>
            <person name="Ferreira P."/>
            <person name="Molpeceres G."/>
            <person name="Ruiz-Duenas F.J."/>
            <person name="Serrano A."/>
            <person name="Henrissat B."/>
            <person name="Drula E."/>
            <person name="Hughes K.W."/>
            <person name="Mata J.L."/>
            <person name="Ishikawa N.K."/>
            <person name="Vargas-Isla R."/>
            <person name="Ushijima S."/>
            <person name="Smith C.A."/>
            <person name="Ahrendt S."/>
            <person name="Andreopoulos W."/>
            <person name="He G."/>
            <person name="Labutti K."/>
            <person name="Lipzen A."/>
            <person name="Ng V."/>
            <person name="Sandor L."/>
            <person name="Barry K."/>
            <person name="Martinez A.T."/>
            <person name="Xiao Y."/>
            <person name="Gibbons J.G."/>
            <person name="Terashima K."/>
            <person name="Hibbett D.S."/>
            <person name="Grigoriev I.V."/>
        </authorList>
    </citation>
    <scope>NUCLEOTIDE SEQUENCE</scope>
    <source>
        <strain evidence="2">Sp2 HRB7682 ss15</strain>
    </source>
</reference>
<comment type="caution">
    <text evidence="2">The sequence shown here is derived from an EMBL/GenBank/DDBJ whole genome shotgun (WGS) entry which is preliminary data.</text>
</comment>
<feature type="region of interest" description="Disordered" evidence="1">
    <location>
        <begin position="156"/>
        <end position="184"/>
    </location>
</feature>
<reference evidence="2" key="2">
    <citation type="journal article" date="2023" name="Proc. Natl. Acad. Sci. U.S.A.">
        <title>A global phylogenomic analysis of the shiitake genus Lentinula.</title>
        <authorList>
            <person name="Sierra-Patev S."/>
            <person name="Min B."/>
            <person name="Naranjo-Ortiz M."/>
            <person name="Looney B."/>
            <person name="Konkel Z."/>
            <person name="Slot J.C."/>
            <person name="Sakamoto Y."/>
            <person name="Steenwyk J.L."/>
            <person name="Rokas A."/>
            <person name="Carro J."/>
            <person name="Camarero S."/>
            <person name="Ferreira P."/>
            <person name="Molpeceres G."/>
            <person name="Ruiz-Duenas F.J."/>
            <person name="Serrano A."/>
            <person name="Henrissat B."/>
            <person name="Drula E."/>
            <person name="Hughes K.W."/>
            <person name="Mata J.L."/>
            <person name="Ishikawa N.K."/>
            <person name="Vargas-Isla R."/>
            <person name="Ushijima S."/>
            <person name="Smith C.A."/>
            <person name="Donoghue J."/>
            <person name="Ahrendt S."/>
            <person name="Andreopoulos W."/>
            <person name="He G."/>
            <person name="LaButti K."/>
            <person name="Lipzen A."/>
            <person name="Ng V."/>
            <person name="Riley R."/>
            <person name="Sandor L."/>
            <person name="Barry K."/>
            <person name="Martinez A.T."/>
            <person name="Xiao Y."/>
            <person name="Gibbons J.G."/>
            <person name="Terashima K."/>
            <person name="Grigoriev I.V."/>
            <person name="Hibbett D."/>
        </authorList>
    </citation>
    <scope>NUCLEOTIDE SEQUENCE</scope>
    <source>
        <strain evidence="2">Sp2 HRB7682 ss15</strain>
    </source>
</reference>
<dbReference type="AlphaFoldDB" id="A0A9W8ZRN9"/>
<feature type="compositionally biased region" description="Low complexity" evidence="1">
    <location>
        <begin position="1"/>
        <end position="13"/>
    </location>
</feature>
<evidence type="ECO:0000313" key="3">
    <source>
        <dbReference type="Proteomes" id="UP001150238"/>
    </source>
</evidence>
<feature type="region of interest" description="Disordered" evidence="1">
    <location>
        <begin position="1"/>
        <end position="100"/>
    </location>
</feature>
<sequence>MSSGGVLSSSPVSTRGGSPVRRKGSSSISVDDSENRPRLSPTLARSFDPNDPQVRERQQTLDMDMAMQLSKARRDTITTSPTATHQEIQSESQDVVAQAGLSPREQRDIDIAQGPSIEEIDDLESIITKRQPSPVDLRDLLPQSHDPSLLVSLNGAVHSSADRDDPSTSAYGVLPTYQANMSQS</sequence>
<gene>
    <name evidence="2" type="ORF">C8J55DRAFT_441334</name>
</gene>
<evidence type="ECO:0000256" key="1">
    <source>
        <dbReference type="SAM" id="MobiDB-lite"/>
    </source>
</evidence>
<proteinExistence type="predicted"/>
<dbReference type="EMBL" id="JANVFS010000053">
    <property type="protein sequence ID" value="KAJ4465177.1"/>
    <property type="molecule type" value="Genomic_DNA"/>
</dbReference>
<feature type="compositionally biased region" description="Polar residues" evidence="1">
    <location>
        <begin position="77"/>
        <end position="95"/>
    </location>
</feature>
<evidence type="ECO:0000313" key="2">
    <source>
        <dbReference type="EMBL" id="KAJ4465177.1"/>
    </source>
</evidence>